<dbReference type="PANTHER" id="PTHR12137">
    <property type="entry name" value="CARBOHYDRATE SULFOTRANSFERASE"/>
    <property type="match status" value="1"/>
</dbReference>
<dbReference type="InterPro" id="IPR005331">
    <property type="entry name" value="Sulfotransferase"/>
</dbReference>
<evidence type="ECO:0000256" key="5">
    <source>
        <dbReference type="ARBA" id="ARBA00023034"/>
    </source>
</evidence>
<dbReference type="GO" id="GO:0016051">
    <property type="term" value="P:carbohydrate biosynthetic process"/>
    <property type="evidence" value="ECO:0007669"/>
    <property type="project" value="InterPro"/>
</dbReference>
<dbReference type="GO" id="GO:0016020">
    <property type="term" value="C:membrane"/>
    <property type="evidence" value="ECO:0007669"/>
    <property type="project" value="InterPro"/>
</dbReference>
<organism evidence="8 9">
    <name type="scientific">Isoalcanivorax pacificus W11-5</name>
    <dbReference type="NCBI Taxonomy" id="391936"/>
    <lineage>
        <taxon>Bacteria</taxon>
        <taxon>Pseudomonadati</taxon>
        <taxon>Pseudomonadota</taxon>
        <taxon>Gammaproteobacteria</taxon>
        <taxon>Oceanospirillales</taxon>
        <taxon>Alcanivoracaceae</taxon>
        <taxon>Isoalcanivorax</taxon>
    </lineage>
</organism>
<evidence type="ECO:0000313" key="8">
    <source>
        <dbReference type="EMBL" id="AJD50014.1"/>
    </source>
</evidence>
<keyword evidence="7" id="KW-0325">Glycoprotein</keyword>
<protein>
    <submittedName>
        <fullName evidence="8">Chondroitin 4-O-sulfotransferase</fullName>
    </submittedName>
</protein>
<keyword evidence="2 8" id="KW-0808">Transferase</keyword>
<keyword evidence="4" id="KW-1133">Transmembrane helix</keyword>
<dbReference type="OrthoDB" id="288532at2"/>
<dbReference type="Proteomes" id="UP000006764">
    <property type="component" value="Chromosome"/>
</dbReference>
<evidence type="ECO:0000256" key="6">
    <source>
        <dbReference type="ARBA" id="ARBA00023136"/>
    </source>
</evidence>
<evidence type="ECO:0000313" key="9">
    <source>
        <dbReference type="Proteomes" id="UP000006764"/>
    </source>
</evidence>
<evidence type="ECO:0000256" key="4">
    <source>
        <dbReference type="ARBA" id="ARBA00022989"/>
    </source>
</evidence>
<keyword evidence="3" id="KW-0812">Transmembrane</keyword>
<keyword evidence="5" id="KW-0333">Golgi apparatus</keyword>
<gene>
    <name evidence="8" type="ORF">S7S_18010</name>
</gene>
<dbReference type="HOGENOM" id="CLU_094945_2_0_6"/>
<reference evidence="8 9" key="1">
    <citation type="journal article" date="2012" name="J. Bacteriol.">
        <title>Genome sequence of an alkane-degrading bacterium, Alcanivorax pacificus type strain W11-5, isolated from deep sea sediment.</title>
        <authorList>
            <person name="Lai Q."/>
            <person name="Shao Z."/>
        </authorList>
    </citation>
    <scope>NUCLEOTIDE SEQUENCE [LARGE SCALE GENOMIC DNA]</scope>
    <source>
        <strain evidence="8 9">W11-5</strain>
    </source>
</reference>
<dbReference type="Gene3D" id="3.40.50.300">
    <property type="entry name" value="P-loop containing nucleotide triphosphate hydrolases"/>
    <property type="match status" value="1"/>
</dbReference>
<evidence type="ECO:0000256" key="1">
    <source>
        <dbReference type="ARBA" id="ARBA00004323"/>
    </source>
</evidence>
<dbReference type="EMBL" id="CP004387">
    <property type="protein sequence ID" value="AJD50014.1"/>
    <property type="molecule type" value="Genomic_DNA"/>
</dbReference>
<accession>A0A0B4XNT7</accession>
<keyword evidence="9" id="KW-1185">Reference proteome</keyword>
<name>A0A0B4XNT7_9GAMM</name>
<dbReference type="SUPFAM" id="SSF52540">
    <property type="entry name" value="P-loop containing nucleoside triphosphate hydrolases"/>
    <property type="match status" value="1"/>
</dbReference>
<dbReference type="GO" id="GO:0008146">
    <property type="term" value="F:sulfotransferase activity"/>
    <property type="evidence" value="ECO:0007669"/>
    <property type="project" value="InterPro"/>
</dbReference>
<dbReference type="PANTHER" id="PTHR12137:SF54">
    <property type="entry name" value="CARBOHYDRATE SULFOTRANSFERASE"/>
    <property type="match status" value="1"/>
</dbReference>
<dbReference type="STRING" id="391936.S7S_18010"/>
<evidence type="ECO:0000256" key="3">
    <source>
        <dbReference type="ARBA" id="ARBA00022692"/>
    </source>
</evidence>
<dbReference type="InterPro" id="IPR027417">
    <property type="entry name" value="P-loop_NTPase"/>
</dbReference>
<keyword evidence="6" id="KW-0472">Membrane</keyword>
<dbReference type="Pfam" id="PF03567">
    <property type="entry name" value="Sulfotransfer_2"/>
    <property type="match status" value="1"/>
</dbReference>
<proteinExistence type="predicted"/>
<evidence type="ECO:0000256" key="2">
    <source>
        <dbReference type="ARBA" id="ARBA00022679"/>
    </source>
</evidence>
<evidence type="ECO:0000256" key="7">
    <source>
        <dbReference type="ARBA" id="ARBA00023180"/>
    </source>
</evidence>
<comment type="subcellular location">
    <subcellularLocation>
        <location evidence="1">Golgi apparatus membrane</location>
        <topology evidence="1">Single-pass type II membrane protein</topology>
    </subcellularLocation>
</comment>
<sequence>MLLAMLPRQERDHLLSYIPEKDRRYIEKILKGRARYPECFDERQALFIHIPKTAGRSLVKSLFNVNSVEHANAEWYQRIDPDRFDRYFKFAIVRNPWDRLVSAWTYLREGGAKSSEDDTAWGEFFHRFDSFEDFVCHWLTPENIRRKHLFTPQSEFVTDRFGGMAMDFVGRYERLNEDFDVICEKLGLDVKLPHLNSSKRVGYQEFYTDRSRAIVEKIYARDIELFGYCFDE</sequence>
<dbReference type="AlphaFoldDB" id="A0A0B4XNT7"/>
<dbReference type="InterPro" id="IPR018011">
    <property type="entry name" value="Carb_sulfotrans_8-10"/>
</dbReference>
<dbReference type="KEGG" id="apac:S7S_18010"/>